<dbReference type="SUPFAM" id="SSF53335">
    <property type="entry name" value="S-adenosyl-L-methionine-dependent methyltransferases"/>
    <property type="match status" value="1"/>
</dbReference>
<evidence type="ECO:0000313" key="6">
    <source>
        <dbReference type="Proteomes" id="UP001195914"/>
    </source>
</evidence>
<dbReference type="Proteomes" id="UP001195914">
    <property type="component" value="Unassembled WGS sequence"/>
</dbReference>
<dbReference type="GO" id="GO:0032259">
    <property type="term" value="P:methylation"/>
    <property type="evidence" value="ECO:0007669"/>
    <property type="project" value="UniProtKB-KW"/>
</dbReference>
<evidence type="ECO:0000313" key="5">
    <source>
        <dbReference type="EMBL" id="KAK1936299.1"/>
    </source>
</evidence>
<organism evidence="5 6">
    <name type="scientific">Babesia divergens</name>
    <dbReference type="NCBI Taxonomy" id="32595"/>
    <lineage>
        <taxon>Eukaryota</taxon>
        <taxon>Sar</taxon>
        <taxon>Alveolata</taxon>
        <taxon>Apicomplexa</taxon>
        <taxon>Aconoidasida</taxon>
        <taxon>Piroplasmida</taxon>
        <taxon>Babesiidae</taxon>
        <taxon>Babesia</taxon>
    </lineage>
</organism>
<dbReference type="PANTHER" id="PTHR13370:SF3">
    <property type="entry name" value="TRNA (GUANINE(10)-N2)-METHYLTRANSFERASE HOMOLOG"/>
    <property type="match status" value="1"/>
</dbReference>
<reference evidence="5" key="2">
    <citation type="submission" date="2021-05" db="EMBL/GenBank/DDBJ databases">
        <authorList>
            <person name="Pain A."/>
        </authorList>
    </citation>
    <scope>NUCLEOTIDE SEQUENCE</scope>
    <source>
        <strain evidence="5">1802A</strain>
    </source>
</reference>
<dbReference type="Gene3D" id="3.40.50.150">
    <property type="entry name" value="Vaccinia Virus protein VP39"/>
    <property type="match status" value="1"/>
</dbReference>
<dbReference type="GO" id="GO:0043527">
    <property type="term" value="C:tRNA methyltransferase complex"/>
    <property type="evidence" value="ECO:0007669"/>
    <property type="project" value="UniProtKB-ARBA"/>
</dbReference>
<dbReference type="InterPro" id="IPR002052">
    <property type="entry name" value="DNA_methylase_N6_adenine_CS"/>
</dbReference>
<dbReference type="PRINTS" id="PR00507">
    <property type="entry name" value="N12N6MTFRASE"/>
</dbReference>
<keyword evidence="6" id="KW-1185">Reference proteome</keyword>
<dbReference type="Pfam" id="PF25904">
    <property type="entry name" value="Tmrp11_N"/>
    <property type="match status" value="1"/>
</dbReference>
<dbReference type="EMBL" id="JAHBMH010000044">
    <property type="protein sequence ID" value="KAK1936299.1"/>
    <property type="molecule type" value="Genomic_DNA"/>
</dbReference>
<feature type="domain" description="tRNA (guanine(10)-N(2))-methyltransferase TRMT11 N-terminal" evidence="4">
    <location>
        <begin position="81"/>
        <end position="211"/>
    </location>
</feature>
<evidence type="ECO:0000259" key="3">
    <source>
        <dbReference type="Pfam" id="PF01170"/>
    </source>
</evidence>
<dbReference type="InterPro" id="IPR000241">
    <property type="entry name" value="RlmKL-like_Mtase"/>
</dbReference>
<dbReference type="GO" id="GO:0003676">
    <property type="term" value="F:nucleic acid binding"/>
    <property type="evidence" value="ECO:0007669"/>
    <property type="project" value="InterPro"/>
</dbReference>
<comment type="caution">
    <text evidence="5">The sequence shown here is derived from an EMBL/GenBank/DDBJ whole genome shotgun (WGS) entry which is preliminary data.</text>
</comment>
<dbReference type="InterPro" id="IPR059073">
    <property type="entry name" value="TRMT11_N"/>
</dbReference>
<sequence>MVRVLFWMCMNYEYNELIDAELESLAELYGISSKELCLSHYYDCSSGASAEIDENGYYSSFNDYYAALLRGEEVADRRVPKNEQNVFYYATVPSIEVAIEIFNRCIQIKALIDLWTEGQTYPEILNKIKKNHENDVVNKLVGKRWCVKFSCFNAKSDASRLVSILQGMSEIFDRAGAVDLKNPETRIAIIERYKDDASKELRTIYFGECIRDRDDIGCWWNQYSLSTRPILAPTTLENVLAFIMVNLAKVKTGSVVLDPFVGSGGSLITASHFGGICFGSDIDMRVLKGWAVGYHNLNLPPSDIPTHVYTNFKHYGMPMPEMLRFDNRYSVWRSMAHPRQHSKEWVDAIITDPPYGIRASAKNHRLFNHGSGDDVVECLINALLDLGEAMLVPQGRLVFLLPTKNDRSDKLCRLQTTLHILNRPKLQVRHLGLQPLTGGTPSFQSNTIQQVPQGL</sequence>
<dbReference type="PIRSF" id="PIRSF017259">
    <property type="entry name" value="tRNA_mtfrase_TRM11"/>
    <property type="match status" value="1"/>
</dbReference>
<dbReference type="PROSITE" id="PS00092">
    <property type="entry name" value="N6_MTASE"/>
    <property type="match status" value="1"/>
</dbReference>
<reference evidence="5" key="1">
    <citation type="journal article" date="2014" name="Nucleic Acids Res.">
        <title>The evolutionary dynamics of variant antigen genes in Babesia reveal a history of genomic innovation underlying host-parasite interaction.</title>
        <authorList>
            <person name="Jackson A.P."/>
            <person name="Otto T.D."/>
            <person name="Darby A."/>
            <person name="Ramaprasad A."/>
            <person name="Xia D."/>
            <person name="Echaide I.E."/>
            <person name="Farber M."/>
            <person name="Gahlot S."/>
            <person name="Gamble J."/>
            <person name="Gupta D."/>
            <person name="Gupta Y."/>
            <person name="Jackson L."/>
            <person name="Malandrin L."/>
            <person name="Malas T.B."/>
            <person name="Moussa E."/>
            <person name="Nair M."/>
            <person name="Reid A.J."/>
            <person name="Sanders M."/>
            <person name="Sharma J."/>
            <person name="Tracey A."/>
            <person name="Quail M.A."/>
            <person name="Weir W."/>
            <person name="Wastling J.M."/>
            <person name="Hall N."/>
            <person name="Willadsen P."/>
            <person name="Lingelbach K."/>
            <person name="Shiels B."/>
            <person name="Tait A."/>
            <person name="Berriman M."/>
            <person name="Allred D.R."/>
            <person name="Pain A."/>
        </authorList>
    </citation>
    <scope>NUCLEOTIDE SEQUENCE</scope>
    <source>
        <strain evidence="5">1802A</strain>
    </source>
</reference>
<dbReference type="Pfam" id="PF01170">
    <property type="entry name" value="UPF0020"/>
    <property type="match status" value="1"/>
</dbReference>
<protein>
    <submittedName>
        <fullName evidence="5">RNA methylase</fullName>
    </submittedName>
</protein>
<evidence type="ECO:0000259" key="4">
    <source>
        <dbReference type="Pfam" id="PF25904"/>
    </source>
</evidence>
<evidence type="ECO:0000256" key="1">
    <source>
        <dbReference type="ARBA" id="ARBA00022603"/>
    </source>
</evidence>
<proteinExistence type="predicted"/>
<keyword evidence="1 5" id="KW-0489">Methyltransferase</keyword>
<gene>
    <name evidence="5" type="ORF">X943_002643</name>
</gene>
<evidence type="ECO:0000256" key="2">
    <source>
        <dbReference type="ARBA" id="ARBA00022679"/>
    </source>
</evidence>
<name>A0AAD9GD95_BABDI</name>
<dbReference type="AlphaFoldDB" id="A0AAD9GD95"/>
<dbReference type="PANTHER" id="PTHR13370">
    <property type="entry name" value="RNA METHYLASE-RELATED"/>
    <property type="match status" value="1"/>
</dbReference>
<feature type="domain" description="Ribosomal RNA large subunit methyltransferase K/L-like methyltransferase" evidence="3">
    <location>
        <begin position="227"/>
        <end position="272"/>
    </location>
</feature>
<dbReference type="GO" id="GO:0008168">
    <property type="term" value="F:methyltransferase activity"/>
    <property type="evidence" value="ECO:0007669"/>
    <property type="project" value="UniProtKB-KW"/>
</dbReference>
<keyword evidence="2" id="KW-0808">Transferase</keyword>
<dbReference type="GO" id="GO:0005737">
    <property type="term" value="C:cytoplasm"/>
    <property type="evidence" value="ECO:0007669"/>
    <property type="project" value="TreeGrafter"/>
</dbReference>
<dbReference type="InterPro" id="IPR029063">
    <property type="entry name" value="SAM-dependent_MTases_sf"/>
</dbReference>
<accession>A0AAD9GD95</accession>